<sequence length="148" mass="16261">MLGRYSIEQFSFMADAINKDTGKSINFTINGDMSSFTIRFQDNEEEEEAEATQVLLTVAVAEPFATEVAAVAAIPSPTAESLSEYSEELSADEGTDDEGTDKYGMEQEVEFLTTGLDSSVNILDMTDSSSDYSELLRRRRSRSLLPAT</sequence>
<dbReference type="AlphaFoldDB" id="A0A9N8EF58"/>
<gene>
    <name evidence="2" type="ORF">SEMRO_909_G219060.1</name>
</gene>
<evidence type="ECO:0000313" key="3">
    <source>
        <dbReference type="Proteomes" id="UP001153069"/>
    </source>
</evidence>
<proteinExistence type="predicted"/>
<evidence type="ECO:0000256" key="1">
    <source>
        <dbReference type="SAM" id="MobiDB-lite"/>
    </source>
</evidence>
<reference evidence="2" key="1">
    <citation type="submission" date="2020-06" db="EMBL/GenBank/DDBJ databases">
        <authorList>
            <consortium name="Plant Systems Biology data submission"/>
        </authorList>
    </citation>
    <scope>NUCLEOTIDE SEQUENCE</scope>
    <source>
        <strain evidence="2">D6</strain>
    </source>
</reference>
<dbReference type="EMBL" id="CAICTM010000907">
    <property type="protein sequence ID" value="CAB9518146.1"/>
    <property type="molecule type" value="Genomic_DNA"/>
</dbReference>
<name>A0A9N8EF58_9STRA</name>
<organism evidence="2 3">
    <name type="scientific">Seminavis robusta</name>
    <dbReference type="NCBI Taxonomy" id="568900"/>
    <lineage>
        <taxon>Eukaryota</taxon>
        <taxon>Sar</taxon>
        <taxon>Stramenopiles</taxon>
        <taxon>Ochrophyta</taxon>
        <taxon>Bacillariophyta</taxon>
        <taxon>Bacillariophyceae</taxon>
        <taxon>Bacillariophycidae</taxon>
        <taxon>Naviculales</taxon>
        <taxon>Naviculaceae</taxon>
        <taxon>Seminavis</taxon>
    </lineage>
</organism>
<dbReference type="Proteomes" id="UP001153069">
    <property type="component" value="Unassembled WGS sequence"/>
</dbReference>
<comment type="caution">
    <text evidence="2">The sequence shown here is derived from an EMBL/GenBank/DDBJ whole genome shotgun (WGS) entry which is preliminary data.</text>
</comment>
<evidence type="ECO:0000313" key="2">
    <source>
        <dbReference type="EMBL" id="CAB9518146.1"/>
    </source>
</evidence>
<feature type="compositionally biased region" description="Acidic residues" evidence="1">
    <location>
        <begin position="85"/>
        <end position="99"/>
    </location>
</feature>
<keyword evidence="3" id="KW-1185">Reference proteome</keyword>
<feature type="region of interest" description="Disordered" evidence="1">
    <location>
        <begin position="76"/>
        <end position="103"/>
    </location>
</feature>
<protein>
    <submittedName>
        <fullName evidence="2">Uncharacterized protein</fullName>
    </submittedName>
</protein>
<accession>A0A9N8EF58</accession>